<dbReference type="Gene3D" id="6.10.140.2220">
    <property type="match status" value="1"/>
</dbReference>
<dbReference type="SMART" id="SM00692">
    <property type="entry name" value="DM3"/>
    <property type="match status" value="1"/>
</dbReference>
<evidence type="ECO:0000256" key="6">
    <source>
        <dbReference type="PROSITE-ProRule" id="PRU00309"/>
    </source>
</evidence>
<dbReference type="GO" id="GO:0043565">
    <property type="term" value="F:sequence-specific DNA binding"/>
    <property type="evidence" value="ECO:0007669"/>
    <property type="project" value="InterPro"/>
</dbReference>
<feature type="region of interest" description="Disordered" evidence="7">
    <location>
        <begin position="621"/>
        <end position="642"/>
    </location>
</feature>
<evidence type="ECO:0000313" key="11">
    <source>
        <dbReference type="Proteomes" id="UP001152799"/>
    </source>
</evidence>
<dbReference type="PROSITE" id="PS50950">
    <property type="entry name" value="ZF_THAP"/>
    <property type="match status" value="1"/>
</dbReference>
<dbReference type="EMBL" id="OU892280">
    <property type="protein sequence ID" value="CAG9768219.1"/>
    <property type="molecule type" value="Genomic_DNA"/>
</dbReference>
<evidence type="ECO:0000256" key="1">
    <source>
        <dbReference type="ARBA" id="ARBA00022723"/>
    </source>
</evidence>
<sequence length="683" mass="76550">MPQCAVVGCNNTHRRTRGKSIKYHRFPGDNITRHQWLKACRKTLNNWATARICSRHFSAASYERDVQHELLGLPTRCRLKRGAIPDKNLPSDFLKEDVQAKSAIAVLLAVGLVPRKKIEGLSKDLDKMQIMENVGEGCDVNPPSSPGHADEHQNNEGPLEDAPVKYDEPSENDDSFEIKIENNGLENQPEDIKEEKDDAKKSDDEVEEKHQEENSSHSSSSEPPSNKRKLDYDSPPMKRLKTDIEDNFMAREKIIGDYFEVAACNNLEQIQSFSDQVLSEIKTLNELAKEKEQEWNQLLHMKKLKEELLLRLQRKRQVLIFNDSDLNDIQPETNGQQSLQKCNQKANMLRELRAANLEKLKRRTSLLNNAYNKQKPVVDVQSIIADYRQSHPESVPRRGRRIRHSQSEGKTSIFGFSGGSLIGPKSGLDHCDMPSQNGTQDDSRVSSNQNSHNRPSGEIKTYKDILLQCARLSQAEKTELQMQLNASKLPPPYPEVTVHPVTSTSSVAPTNSLLHGILTKTPNRQKTNGKTKVNGGKSSFSPTLARLLTAPDRSATSTPTNMMSGSLLNASNIALSAIFPGSKVRNEITITPVGSEFETPIKRELMEDESEDPVDRLVIDETLDSSNLRKEDNKSEDGEDVPQCQGCNQRAAQFVCAGCGNQWYCSRDCQVTAWDDHSEVCSG</sequence>
<evidence type="ECO:0000256" key="2">
    <source>
        <dbReference type="ARBA" id="ARBA00022771"/>
    </source>
</evidence>
<feature type="compositionally biased region" description="Basic and acidic residues" evidence="7">
    <location>
        <begin position="190"/>
        <end position="215"/>
    </location>
</feature>
<feature type="domain" description="MYND-type" evidence="8">
    <location>
        <begin position="644"/>
        <end position="681"/>
    </location>
</feature>
<feature type="region of interest" description="Disordered" evidence="7">
    <location>
        <begin position="389"/>
        <end position="459"/>
    </location>
</feature>
<dbReference type="Proteomes" id="UP001152799">
    <property type="component" value="Chromosome 4"/>
</dbReference>
<dbReference type="AlphaFoldDB" id="A0A9N9QQF5"/>
<feature type="compositionally biased region" description="Basic and acidic residues" evidence="7">
    <location>
        <begin position="627"/>
        <end position="636"/>
    </location>
</feature>
<keyword evidence="2 5" id="KW-0863">Zinc-finger</keyword>
<keyword evidence="1" id="KW-0479">Metal-binding</keyword>
<evidence type="ECO:0000259" key="8">
    <source>
        <dbReference type="PROSITE" id="PS50865"/>
    </source>
</evidence>
<dbReference type="InterPro" id="IPR006612">
    <property type="entry name" value="THAP_Znf"/>
</dbReference>
<proteinExistence type="predicted"/>
<evidence type="ECO:0000256" key="5">
    <source>
        <dbReference type="PROSITE-ProRule" id="PRU00134"/>
    </source>
</evidence>
<dbReference type="PANTHER" id="PTHR46600:SF11">
    <property type="entry name" value="THAP DOMAIN-CONTAINING PROTEIN 10"/>
    <property type="match status" value="1"/>
</dbReference>
<feature type="region of interest" description="Disordered" evidence="7">
    <location>
        <begin position="135"/>
        <end position="239"/>
    </location>
</feature>
<feature type="domain" description="THAP-type" evidence="9">
    <location>
        <begin position="1"/>
        <end position="88"/>
    </location>
</feature>
<dbReference type="SUPFAM" id="SSF144232">
    <property type="entry name" value="HIT/MYND zinc finger-like"/>
    <property type="match status" value="1"/>
</dbReference>
<accession>A0A9N9QQF5</accession>
<dbReference type="Gene3D" id="6.20.210.20">
    <property type="entry name" value="THAP domain"/>
    <property type="match status" value="1"/>
</dbReference>
<dbReference type="PROSITE" id="PS50865">
    <property type="entry name" value="ZF_MYND_2"/>
    <property type="match status" value="1"/>
</dbReference>
<reference evidence="10" key="1">
    <citation type="submission" date="2022-01" db="EMBL/GenBank/DDBJ databases">
        <authorList>
            <person name="King R."/>
        </authorList>
    </citation>
    <scope>NUCLEOTIDE SEQUENCE</scope>
</reference>
<dbReference type="FunFam" id="6.10.140.2220:FF:000022">
    <property type="entry name" value="Leucine-rich repeat-containing protein"/>
    <property type="match status" value="1"/>
</dbReference>
<evidence type="ECO:0008006" key="12">
    <source>
        <dbReference type="Google" id="ProtNLM"/>
    </source>
</evidence>
<dbReference type="PANTHER" id="PTHR46600">
    <property type="entry name" value="THAP DOMAIN-CONTAINING"/>
    <property type="match status" value="1"/>
</dbReference>
<dbReference type="InterPro" id="IPR026516">
    <property type="entry name" value="THAP1/10"/>
</dbReference>
<feature type="region of interest" description="Disordered" evidence="7">
    <location>
        <begin position="521"/>
        <end position="541"/>
    </location>
</feature>
<dbReference type="InterPro" id="IPR002893">
    <property type="entry name" value="Znf_MYND"/>
</dbReference>
<keyword evidence="4 6" id="KW-0238">DNA-binding</keyword>
<keyword evidence="3" id="KW-0862">Zinc</keyword>
<dbReference type="InterPro" id="IPR038441">
    <property type="entry name" value="THAP_Znf_sf"/>
</dbReference>
<feature type="compositionally biased region" description="Low complexity" evidence="7">
    <location>
        <begin position="526"/>
        <end position="537"/>
    </location>
</feature>
<dbReference type="SMART" id="SM00980">
    <property type="entry name" value="THAP"/>
    <property type="match status" value="1"/>
</dbReference>
<dbReference type="PROSITE" id="PS01360">
    <property type="entry name" value="ZF_MYND_1"/>
    <property type="match status" value="1"/>
</dbReference>
<dbReference type="OrthoDB" id="432970at2759"/>
<feature type="compositionally biased region" description="Polar residues" evidence="7">
    <location>
        <begin position="434"/>
        <end position="454"/>
    </location>
</feature>
<evidence type="ECO:0000313" key="10">
    <source>
        <dbReference type="EMBL" id="CAG9768219.1"/>
    </source>
</evidence>
<dbReference type="Pfam" id="PF05485">
    <property type="entry name" value="THAP"/>
    <property type="match status" value="1"/>
</dbReference>
<evidence type="ECO:0000256" key="7">
    <source>
        <dbReference type="SAM" id="MobiDB-lite"/>
    </source>
</evidence>
<gene>
    <name evidence="10" type="ORF">CEUTPL_LOCUS8766</name>
</gene>
<dbReference type="SUPFAM" id="SSF57716">
    <property type="entry name" value="Glucocorticoid receptor-like (DNA-binding domain)"/>
    <property type="match status" value="1"/>
</dbReference>
<organism evidence="10 11">
    <name type="scientific">Ceutorhynchus assimilis</name>
    <name type="common">cabbage seed weevil</name>
    <dbReference type="NCBI Taxonomy" id="467358"/>
    <lineage>
        <taxon>Eukaryota</taxon>
        <taxon>Metazoa</taxon>
        <taxon>Ecdysozoa</taxon>
        <taxon>Arthropoda</taxon>
        <taxon>Hexapoda</taxon>
        <taxon>Insecta</taxon>
        <taxon>Pterygota</taxon>
        <taxon>Neoptera</taxon>
        <taxon>Endopterygota</taxon>
        <taxon>Coleoptera</taxon>
        <taxon>Polyphaga</taxon>
        <taxon>Cucujiformia</taxon>
        <taxon>Curculionidae</taxon>
        <taxon>Ceutorhynchinae</taxon>
        <taxon>Ceutorhynchus</taxon>
    </lineage>
</organism>
<evidence type="ECO:0000259" key="9">
    <source>
        <dbReference type="PROSITE" id="PS50950"/>
    </source>
</evidence>
<dbReference type="GO" id="GO:0008270">
    <property type="term" value="F:zinc ion binding"/>
    <property type="evidence" value="ECO:0007669"/>
    <property type="project" value="UniProtKB-KW"/>
</dbReference>
<evidence type="ECO:0000256" key="4">
    <source>
        <dbReference type="ARBA" id="ARBA00023125"/>
    </source>
</evidence>
<name>A0A9N9QQF5_9CUCU</name>
<dbReference type="Pfam" id="PF01753">
    <property type="entry name" value="zf-MYND"/>
    <property type="match status" value="1"/>
</dbReference>
<keyword evidence="11" id="KW-1185">Reference proteome</keyword>
<protein>
    <recommendedName>
        <fullName evidence="12">THAP-type domain-containing protein</fullName>
    </recommendedName>
</protein>
<evidence type="ECO:0000256" key="3">
    <source>
        <dbReference type="ARBA" id="ARBA00022833"/>
    </source>
</evidence>